<evidence type="ECO:0000313" key="2">
    <source>
        <dbReference type="EMBL" id="MBW79592.1"/>
    </source>
</evidence>
<organism evidence="2">
    <name type="scientific">Anopheles darlingi</name>
    <name type="common">Mosquito</name>
    <dbReference type="NCBI Taxonomy" id="43151"/>
    <lineage>
        <taxon>Eukaryota</taxon>
        <taxon>Metazoa</taxon>
        <taxon>Ecdysozoa</taxon>
        <taxon>Arthropoda</taxon>
        <taxon>Hexapoda</taxon>
        <taxon>Insecta</taxon>
        <taxon>Pterygota</taxon>
        <taxon>Neoptera</taxon>
        <taxon>Endopterygota</taxon>
        <taxon>Diptera</taxon>
        <taxon>Nematocera</taxon>
        <taxon>Culicoidea</taxon>
        <taxon>Culicidae</taxon>
        <taxon>Anophelinae</taxon>
        <taxon>Anopheles</taxon>
    </lineage>
</organism>
<sequence length="69" mass="7682">MTSFFARRSRPGRGRGVLCAFHSSTSSAHPPSRLDSVADVRCGADQQDSRCLTAKRTEREEKRKEKNAS</sequence>
<accession>A0A2M4DPW6</accession>
<proteinExistence type="predicted"/>
<feature type="region of interest" description="Disordered" evidence="1">
    <location>
        <begin position="46"/>
        <end position="69"/>
    </location>
</feature>
<feature type="compositionally biased region" description="Basic and acidic residues" evidence="1">
    <location>
        <begin position="55"/>
        <end position="69"/>
    </location>
</feature>
<name>A0A2M4DPW6_ANODA</name>
<dbReference type="AlphaFoldDB" id="A0A2M4DPW6"/>
<protein>
    <submittedName>
        <fullName evidence="2">Putative secreted protein</fullName>
    </submittedName>
</protein>
<dbReference type="EMBL" id="GGFL01015414">
    <property type="protein sequence ID" value="MBW79592.1"/>
    <property type="molecule type" value="Transcribed_RNA"/>
</dbReference>
<evidence type="ECO:0000256" key="1">
    <source>
        <dbReference type="SAM" id="MobiDB-lite"/>
    </source>
</evidence>
<reference evidence="2" key="1">
    <citation type="submission" date="2018-01" db="EMBL/GenBank/DDBJ databases">
        <title>An insight into the sialome of Amazonian anophelines.</title>
        <authorList>
            <person name="Ribeiro J.M."/>
            <person name="Scarpassa V."/>
            <person name="Calvo E."/>
        </authorList>
    </citation>
    <scope>NUCLEOTIDE SEQUENCE</scope>
</reference>